<feature type="transmembrane region" description="Helical" evidence="2">
    <location>
        <begin position="20"/>
        <end position="48"/>
    </location>
</feature>
<feature type="transmembrane region" description="Helical" evidence="2">
    <location>
        <begin position="130"/>
        <end position="151"/>
    </location>
</feature>
<evidence type="ECO:0000313" key="4">
    <source>
        <dbReference type="Proteomes" id="UP001437256"/>
    </source>
</evidence>
<comment type="caution">
    <text evidence="3">The sequence shown here is derived from an EMBL/GenBank/DDBJ whole genome shotgun (WGS) entry which is preliminary data.</text>
</comment>
<proteinExistence type="predicted"/>
<dbReference type="PANTHER" id="PTHR40465:SF1">
    <property type="entry name" value="DUF6534 DOMAIN-CONTAINING PROTEIN"/>
    <property type="match status" value="1"/>
</dbReference>
<feature type="transmembrane region" description="Helical" evidence="2">
    <location>
        <begin position="95"/>
        <end position="118"/>
    </location>
</feature>
<accession>A0ABR2Z885</accession>
<keyword evidence="2" id="KW-0472">Membrane</keyword>
<feature type="transmembrane region" description="Helical" evidence="2">
    <location>
        <begin position="171"/>
        <end position="194"/>
    </location>
</feature>
<evidence type="ECO:0000313" key="3">
    <source>
        <dbReference type="EMBL" id="KAL0057550.1"/>
    </source>
</evidence>
<dbReference type="PANTHER" id="PTHR40465">
    <property type="entry name" value="CHROMOSOME 1, WHOLE GENOME SHOTGUN SEQUENCE"/>
    <property type="match status" value="1"/>
</dbReference>
<keyword evidence="4" id="KW-1185">Reference proteome</keyword>
<keyword evidence="2" id="KW-0812">Transmembrane</keyword>
<feature type="region of interest" description="Disordered" evidence="1">
    <location>
        <begin position="295"/>
        <end position="329"/>
    </location>
</feature>
<evidence type="ECO:0000256" key="2">
    <source>
        <dbReference type="SAM" id="Phobius"/>
    </source>
</evidence>
<name>A0ABR2Z885_9AGAR</name>
<feature type="transmembrane region" description="Helical" evidence="2">
    <location>
        <begin position="215"/>
        <end position="235"/>
    </location>
</feature>
<keyword evidence="2" id="KW-1133">Transmembrane helix</keyword>
<dbReference type="Proteomes" id="UP001437256">
    <property type="component" value="Unassembled WGS sequence"/>
</dbReference>
<protein>
    <submittedName>
        <fullName evidence="3">Uncharacterized protein</fullName>
    </submittedName>
</protein>
<dbReference type="EMBL" id="JBBXMP010000498">
    <property type="protein sequence ID" value="KAL0057550.1"/>
    <property type="molecule type" value="Genomic_DNA"/>
</dbReference>
<organism evidence="3 4">
    <name type="scientific">Marasmius tenuissimus</name>
    <dbReference type="NCBI Taxonomy" id="585030"/>
    <lineage>
        <taxon>Eukaryota</taxon>
        <taxon>Fungi</taxon>
        <taxon>Dikarya</taxon>
        <taxon>Basidiomycota</taxon>
        <taxon>Agaricomycotina</taxon>
        <taxon>Agaricomycetes</taxon>
        <taxon>Agaricomycetidae</taxon>
        <taxon>Agaricales</taxon>
        <taxon>Marasmiineae</taxon>
        <taxon>Marasmiaceae</taxon>
        <taxon>Marasmius</taxon>
    </lineage>
</organism>
<evidence type="ECO:0000256" key="1">
    <source>
        <dbReference type="SAM" id="MobiDB-lite"/>
    </source>
</evidence>
<sequence length="413" mass="45942">MAGLPLLHQTFLDYFEPVFYVRLLLGFEGCLMGIGCFGVCVAQTWTYLKSNNDARLLQAIVAVLFALVFACTVLNGQILHFYFLKNFGNYIGVTYIAQEISAFTLITLLVTFIADICFASRVWRLRRVHISITALIVLTALAALISGVLFVDEILKVPLIVTLMNKKHRTAVAVINITAAMSQMIATFALWYSFKTHMSETSMPQLIFQRLSFSVAIRGTILTIAQLLIMILYLVRPDRMWWAPIHQVLAPMYYMTTIATLNIRGKSTVQAQTEFSTIPKPNRCDSIFSTQLSHTSPTAGSLAPFAGQQRSSRNADLRATDSGTSESHDIPQAAFDYKHRNDLQASQELTSRPITNEISNLSTYGTYPTLDPTLLHSKSNMGLSPAPPMSSAKVRLGTDILAEEDEDLIVFYA</sequence>
<reference evidence="3 4" key="1">
    <citation type="submission" date="2024-05" db="EMBL/GenBank/DDBJ databases">
        <title>A draft genome resource for the thread blight pathogen Marasmius tenuissimus strain MS-2.</title>
        <authorList>
            <person name="Yulfo-Soto G.E."/>
            <person name="Baruah I.K."/>
            <person name="Amoako-Attah I."/>
            <person name="Bukari Y."/>
            <person name="Meinhardt L.W."/>
            <person name="Bailey B.A."/>
            <person name="Cohen S.P."/>
        </authorList>
    </citation>
    <scope>NUCLEOTIDE SEQUENCE [LARGE SCALE GENOMIC DNA]</scope>
    <source>
        <strain evidence="3 4">MS-2</strain>
    </source>
</reference>
<feature type="transmembrane region" description="Helical" evidence="2">
    <location>
        <begin position="60"/>
        <end position="83"/>
    </location>
</feature>
<gene>
    <name evidence="3" type="ORF">AAF712_015807</name>
</gene>